<dbReference type="Proteomes" id="UP000186657">
    <property type="component" value="Unassembled WGS sequence"/>
</dbReference>
<dbReference type="Gene3D" id="3.40.50.1820">
    <property type="entry name" value="alpha/beta hydrolase"/>
    <property type="match status" value="1"/>
</dbReference>
<dbReference type="AlphaFoldDB" id="A0A1U7NA69"/>
<dbReference type="EMBL" id="MKZS01000001">
    <property type="protein sequence ID" value="OLT62829.1"/>
    <property type="molecule type" value="Genomic_DNA"/>
</dbReference>
<evidence type="ECO:0008006" key="3">
    <source>
        <dbReference type="Google" id="ProtNLM"/>
    </source>
</evidence>
<reference evidence="1 2" key="1">
    <citation type="submission" date="2016-10" db="EMBL/GenBank/DDBJ databases">
        <title>Comparative genomics uncovers the prolific and rare metabolic potential of the cyanobacterial genus Moorea.</title>
        <authorList>
            <person name="Leao T."/>
            <person name="Castelao G."/>
            <person name="Korobeynikov A."/>
            <person name="Monroe E.A."/>
            <person name="Podell S."/>
            <person name="Glukhov E."/>
            <person name="Allen E."/>
            <person name="Gerwick W.H."/>
            <person name="Gerwick L."/>
        </authorList>
    </citation>
    <scope>NUCLEOTIDE SEQUENCE [LARGE SCALE GENOMIC DNA]</scope>
    <source>
        <strain evidence="1 2">PNG5-198</strain>
    </source>
</reference>
<evidence type="ECO:0000313" key="1">
    <source>
        <dbReference type="EMBL" id="OLT62829.1"/>
    </source>
</evidence>
<accession>A0A1U7NA69</accession>
<name>A0A1U7NA69_9CYAN</name>
<comment type="caution">
    <text evidence="1">The sequence shown here is derived from an EMBL/GenBank/DDBJ whole genome shotgun (WGS) entry which is preliminary data.</text>
</comment>
<keyword evidence="2" id="KW-1185">Reference proteome</keyword>
<dbReference type="SUPFAM" id="SSF53474">
    <property type="entry name" value="alpha/beta-Hydrolases"/>
    <property type="match status" value="1"/>
</dbReference>
<dbReference type="InterPro" id="IPR029058">
    <property type="entry name" value="AB_hydrolase_fold"/>
</dbReference>
<proteinExistence type="predicted"/>
<sequence length="241" mass="27235">MTHLGAVIIDGKLNPNYNIAYIPELFGDALPIESVRPFITCLITLPGYKDAELNPTCHGTMLTWKEYGRCVATALKSINQPFTLVGSSKGAMIAIYTAVLVPNLVTKLVLYRIPRFQSLRENLQKKYAGIAQSIIDEVNFYKFLDKIRDKTSYEILQNLEHTGWEISKKLYMGASVSELDLEVLKNVTQPIILLEQDFLYDDLHPKEALENLLNYKSTKTIKKIDTIENAFLVSPGNLFDS</sequence>
<protein>
    <recommendedName>
        <fullName evidence="3">Alpha/beta hydrolase</fullName>
    </recommendedName>
</protein>
<gene>
    <name evidence="1" type="ORF">BJP37_31145</name>
</gene>
<organism evidence="1 2">
    <name type="scientific">Moorena bouillonii PNG</name>
    <dbReference type="NCBI Taxonomy" id="568701"/>
    <lineage>
        <taxon>Bacteria</taxon>
        <taxon>Bacillati</taxon>
        <taxon>Cyanobacteriota</taxon>
        <taxon>Cyanophyceae</taxon>
        <taxon>Coleofasciculales</taxon>
        <taxon>Coleofasciculaceae</taxon>
        <taxon>Moorena</taxon>
    </lineage>
</organism>
<evidence type="ECO:0000313" key="2">
    <source>
        <dbReference type="Proteomes" id="UP000186657"/>
    </source>
</evidence>